<evidence type="ECO:0000259" key="8">
    <source>
        <dbReference type="SMART" id="SM00849"/>
    </source>
</evidence>
<dbReference type="AlphaFoldDB" id="A0A495B302"/>
<keyword evidence="5 7" id="KW-0378">Hydrolase</keyword>
<feature type="binding site" evidence="7">
    <location>
        <position position="60"/>
    </location>
    <ligand>
        <name>Zn(2+)</name>
        <dbReference type="ChEBI" id="CHEBI:29105"/>
        <label>2</label>
    </ligand>
</feature>
<comment type="catalytic activity">
    <reaction evidence="1 7">
        <text>an S-(2-hydroxyacyl)glutathione + H2O = a 2-hydroxy carboxylate + glutathione + H(+)</text>
        <dbReference type="Rhea" id="RHEA:21864"/>
        <dbReference type="ChEBI" id="CHEBI:15377"/>
        <dbReference type="ChEBI" id="CHEBI:15378"/>
        <dbReference type="ChEBI" id="CHEBI:57925"/>
        <dbReference type="ChEBI" id="CHEBI:58896"/>
        <dbReference type="ChEBI" id="CHEBI:71261"/>
        <dbReference type="EC" id="3.1.2.6"/>
    </reaction>
</comment>
<evidence type="ECO:0000256" key="6">
    <source>
        <dbReference type="ARBA" id="ARBA00022833"/>
    </source>
</evidence>
<evidence type="ECO:0000256" key="2">
    <source>
        <dbReference type="ARBA" id="ARBA00004963"/>
    </source>
</evidence>
<evidence type="ECO:0000256" key="1">
    <source>
        <dbReference type="ARBA" id="ARBA00001623"/>
    </source>
</evidence>
<dbReference type="InterPro" id="IPR050110">
    <property type="entry name" value="Glyoxalase_II_hydrolase"/>
</dbReference>
<dbReference type="InterPro" id="IPR001279">
    <property type="entry name" value="Metallo-B-lactamas"/>
</dbReference>
<dbReference type="Gene3D" id="3.60.15.10">
    <property type="entry name" value="Ribonuclease Z/Hydroxyacylglutathione hydrolase-like"/>
    <property type="match status" value="1"/>
</dbReference>
<keyword evidence="6 7" id="KW-0862">Zinc</keyword>
<protein>
    <recommendedName>
        <fullName evidence="7">Hydroxyacylglutathione hydrolase</fullName>
        <ecNumber evidence="7">3.1.2.6</ecNumber>
    </recommendedName>
    <alternativeName>
        <fullName evidence="7">Glyoxalase II</fullName>
        <shortName evidence="7">Glx II</shortName>
    </alternativeName>
</protein>
<comment type="function">
    <text evidence="7">Thiolesterase that catalyzes the hydrolysis of S-D-lactoyl-glutathione to form glutathione and D-lactic acid.</text>
</comment>
<dbReference type="Pfam" id="PF16123">
    <property type="entry name" value="HAGH_C"/>
    <property type="match status" value="1"/>
</dbReference>
<name>A0A495B302_VOGIN</name>
<comment type="similarity">
    <text evidence="3 7">Belongs to the metallo-beta-lactamase superfamily. Glyoxalase II family.</text>
</comment>
<dbReference type="RefSeq" id="WP_211329247.1">
    <property type="nucleotide sequence ID" value="NZ_RBID01000017.1"/>
</dbReference>
<reference evidence="9 10" key="1">
    <citation type="submission" date="2018-10" db="EMBL/GenBank/DDBJ databases">
        <title>Genomic Encyclopedia of Type Strains, Phase IV (KMG-IV): sequencing the most valuable type-strain genomes for metagenomic binning, comparative biology and taxonomic classification.</title>
        <authorList>
            <person name="Goeker M."/>
        </authorList>
    </citation>
    <scope>NUCLEOTIDE SEQUENCE [LARGE SCALE GENOMIC DNA]</scope>
    <source>
        <strain evidence="9 10">DSM 3303</strain>
    </source>
</reference>
<organism evidence="9 10">
    <name type="scientific">Vogesella indigofera</name>
    <name type="common">Pseudomonas indigofera</name>
    <dbReference type="NCBI Taxonomy" id="45465"/>
    <lineage>
        <taxon>Bacteria</taxon>
        <taxon>Pseudomonadati</taxon>
        <taxon>Pseudomonadota</taxon>
        <taxon>Betaproteobacteria</taxon>
        <taxon>Neisseriales</taxon>
        <taxon>Chromobacteriaceae</taxon>
        <taxon>Vogesella</taxon>
    </lineage>
</organism>
<gene>
    <name evidence="7" type="primary">gloB</name>
    <name evidence="9" type="ORF">C8E02_2714</name>
</gene>
<sequence>MADIVRITPLKAFSDNYIWVLHDDRAAIMVDPGDAAPVQQFLAQTQLGLHAIWITHHHHDHIGGLPALHAQWPDCPVYGPAGVSGVSVPVMEGSRLPALGLDCQVYEVPGHTANHLAFHCGQHLFCGDTLFAAGCGRVFDGSIESLHASLQRLAALPAQTLCYPAHEYTLANLQFALALEPDNPALQQRWQRDSARREQELPTLPCLLADELQHNPFLRCGEAGIRRAARHHQPGGGNDALSVFATLRQWKNDFRTS</sequence>
<keyword evidence="4 7" id="KW-0479">Metal-binding</keyword>
<dbReference type="InterPro" id="IPR017782">
    <property type="entry name" value="Hydroxyacylglutathione_Hdrlase"/>
</dbReference>
<comment type="caution">
    <text evidence="9">The sequence shown here is derived from an EMBL/GenBank/DDBJ whole genome shotgun (WGS) entry which is preliminary data.</text>
</comment>
<feature type="binding site" evidence="7">
    <location>
        <position position="111"/>
    </location>
    <ligand>
        <name>Zn(2+)</name>
        <dbReference type="ChEBI" id="CHEBI:29105"/>
        <label>1</label>
    </ligand>
</feature>
<evidence type="ECO:0000313" key="9">
    <source>
        <dbReference type="EMBL" id="RKQ55341.1"/>
    </source>
</evidence>
<dbReference type="InterPro" id="IPR032282">
    <property type="entry name" value="HAGH_C"/>
</dbReference>
<feature type="binding site" evidence="7">
    <location>
        <position position="128"/>
    </location>
    <ligand>
        <name>Zn(2+)</name>
        <dbReference type="ChEBI" id="CHEBI:29105"/>
        <label>1</label>
    </ligand>
</feature>
<dbReference type="PIRSF" id="PIRSF005457">
    <property type="entry name" value="Glx"/>
    <property type="match status" value="1"/>
</dbReference>
<dbReference type="PANTHER" id="PTHR43705:SF1">
    <property type="entry name" value="HYDROXYACYLGLUTATHIONE HYDROLASE GLOB"/>
    <property type="match status" value="1"/>
</dbReference>
<evidence type="ECO:0000256" key="4">
    <source>
        <dbReference type="ARBA" id="ARBA00022723"/>
    </source>
</evidence>
<dbReference type="InterPro" id="IPR035680">
    <property type="entry name" value="Clx_II_MBL"/>
</dbReference>
<evidence type="ECO:0000256" key="7">
    <source>
        <dbReference type="HAMAP-Rule" id="MF_01374"/>
    </source>
</evidence>
<dbReference type="SUPFAM" id="SSF56281">
    <property type="entry name" value="Metallo-hydrolase/oxidoreductase"/>
    <property type="match status" value="1"/>
</dbReference>
<feature type="binding site" evidence="7">
    <location>
        <position position="128"/>
    </location>
    <ligand>
        <name>Zn(2+)</name>
        <dbReference type="ChEBI" id="CHEBI:29105"/>
        <label>2</label>
    </ligand>
</feature>
<feature type="binding site" evidence="7">
    <location>
        <position position="56"/>
    </location>
    <ligand>
        <name>Zn(2+)</name>
        <dbReference type="ChEBI" id="CHEBI:29105"/>
        <label>1</label>
    </ligand>
</feature>
<dbReference type="CDD" id="cd07723">
    <property type="entry name" value="hydroxyacylglutathione_hydrolase_MBL-fold"/>
    <property type="match status" value="1"/>
</dbReference>
<feature type="domain" description="Metallo-beta-lactamase" evidence="8">
    <location>
        <begin position="15"/>
        <end position="166"/>
    </location>
</feature>
<comment type="pathway">
    <text evidence="2 7">Secondary metabolite metabolism; methylglyoxal degradation; (R)-lactate from methylglyoxal: step 2/2.</text>
</comment>
<evidence type="ECO:0000256" key="5">
    <source>
        <dbReference type="ARBA" id="ARBA00022801"/>
    </source>
</evidence>
<dbReference type="GO" id="GO:0019243">
    <property type="term" value="P:methylglyoxal catabolic process to D-lactate via S-lactoyl-glutathione"/>
    <property type="evidence" value="ECO:0007669"/>
    <property type="project" value="UniProtKB-UniRule"/>
</dbReference>
<comment type="subunit">
    <text evidence="7">Monomer.</text>
</comment>
<evidence type="ECO:0000256" key="3">
    <source>
        <dbReference type="ARBA" id="ARBA00006759"/>
    </source>
</evidence>
<evidence type="ECO:0000313" key="10">
    <source>
        <dbReference type="Proteomes" id="UP000279384"/>
    </source>
</evidence>
<dbReference type="GO" id="GO:0004416">
    <property type="term" value="F:hydroxyacylglutathione hydrolase activity"/>
    <property type="evidence" value="ECO:0007669"/>
    <property type="project" value="UniProtKB-UniRule"/>
</dbReference>
<dbReference type="Pfam" id="PF00753">
    <property type="entry name" value="Lactamase_B"/>
    <property type="match status" value="2"/>
</dbReference>
<dbReference type="Proteomes" id="UP000279384">
    <property type="component" value="Unassembled WGS sequence"/>
</dbReference>
<dbReference type="UniPathway" id="UPA00619">
    <property type="reaction ID" value="UER00676"/>
</dbReference>
<dbReference type="InterPro" id="IPR036866">
    <property type="entry name" value="RibonucZ/Hydroxyglut_hydro"/>
</dbReference>
<comment type="cofactor">
    <cofactor evidence="7">
        <name>Zn(2+)</name>
        <dbReference type="ChEBI" id="CHEBI:29105"/>
    </cofactor>
    <text evidence="7">Binds 2 Zn(2+) ions per subunit.</text>
</comment>
<feature type="binding site" evidence="7">
    <location>
        <position position="61"/>
    </location>
    <ligand>
        <name>Zn(2+)</name>
        <dbReference type="ChEBI" id="CHEBI:29105"/>
        <label>2</label>
    </ligand>
</feature>
<feature type="binding site" evidence="7">
    <location>
        <position position="58"/>
    </location>
    <ligand>
        <name>Zn(2+)</name>
        <dbReference type="ChEBI" id="CHEBI:29105"/>
        <label>1</label>
    </ligand>
</feature>
<dbReference type="HAMAP" id="MF_01374">
    <property type="entry name" value="Glyoxalase_2"/>
    <property type="match status" value="1"/>
</dbReference>
<dbReference type="GO" id="GO:0046872">
    <property type="term" value="F:metal ion binding"/>
    <property type="evidence" value="ECO:0007669"/>
    <property type="project" value="UniProtKB-KW"/>
</dbReference>
<dbReference type="SMART" id="SM00849">
    <property type="entry name" value="Lactamase_B"/>
    <property type="match status" value="1"/>
</dbReference>
<dbReference type="EC" id="3.1.2.6" evidence="7"/>
<feature type="binding site" evidence="7">
    <location>
        <position position="166"/>
    </location>
    <ligand>
        <name>Zn(2+)</name>
        <dbReference type="ChEBI" id="CHEBI:29105"/>
        <label>2</label>
    </ligand>
</feature>
<dbReference type="PANTHER" id="PTHR43705">
    <property type="entry name" value="HYDROXYACYLGLUTATHIONE HYDROLASE"/>
    <property type="match status" value="1"/>
</dbReference>
<dbReference type="NCBIfam" id="TIGR03413">
    <property type="entry name" value="GSH_gloB"/>
    <property type="match status" value="1"/>
</dbReference>
<dbReference type="EMBL" id="RBID01000017">
    <property type="protein sequence ID" value="RKQ55341.1"/>
    <property type="molecule type" value="Genomic_DNA"/>
</dbReference>
<proteinExistence type="inferred from homology"/>
<accession>A0A495B302</accession>